<dbReference type="Proteomes" id="UP000585474">
    <property type="component" value="Unassembled WGS sequence"/>
</dbReference>
<sequence length="414" mass="46884">MTFSYCHSDIYGISFHTWLLDDRAVISSQGTPLHYPSIKGRSLFTIKGRLLPKPSVSNPLDNRAHPMANTNQALDLKGIHREMHGIIEQIRIMNEINARLIQHLATNNPPSPIAPVPEEADRSHPNFMRCKVKQKNVSHPFTIHQKEGRNLKDYIKRFNQAVLEVEGPNDKVAVMAMIEGLQPGDEEGTTTKGRSLIPVGQTIVPLNTSIAQVLVEIKNEDFVKWHGKIKTNLLKKNKNKYFDRSWPDSPDRGYGDNRPIVGDIQTIHRWFGSRGCLSSSRKRHAKEANGQTEEKVYNLSTLTTGTHQPITFTNDYLRGLHLSHDDTLVISAKIDFTHFTPLWSDLEEVHQPPWMDQIAFDLGGGTSLDYSLAGLPPRMTNATEDQSNHFHLSPDDEIFHFNRGRRGEGRPKDC</sequence>
<reference evidence="1 2" key="1">
    <citation type="submission" date="2019-07" db="EMBL/GenBank/DDBJ databases">
        <title>De Novo Assembly of kiwifruit Actinidia rufa.</title>
        <authorList>
            <person name="Sugita-Konishi S."/>
            <person name="Sato K."/>
            <person name="Mori E."/>
            <person name="Abe Y."/>
            <person name="Kisaki G."/>
            <person name="Hamano K."/>
            <person name="Suezawa K."/>
            <person name="Otani M."/>
            <person name="Fukuda T."/>
            <person name="Manabe T."/>
            <person name="Gomi K."/>
            <person name="Tabuchi M."/>
            <person name="Akimitsu K."/>
            <person name="Kataoka I."/>
        </authorList>
    </citation>
    <scope>NUCLEOTIDE SEQUENCE [LARGE SCALE GENOMIC DNA]</scope>
    <source>
        <strain evidence="2">cv. Fuchu</strain>
    </source>
</reference>
<gene>
    <name evidence="1" type="ORF">Acr_29g0008230</name>
</gene>
<evidence type="ECO:0000313" key="1">
    <source>
        <dbReference type="EMBL" id="GFZ21661.1"/>
    </source>
</evidence>
<proteinExistence type="predicted"/>
<organism evidence="1 2">
    <name type="scientific">Actinidia rufa</name>
    <dbReference type="NCBI Taxonomy" id="165716"/>
    <lineage>
        <taxon>Eukaryota</taxon>
        <taxon>Viridiplantae</taxon>
        <taxon>Streptophyta</taxon>
        <taxon>Embryophyta</taxon>
        <taxon>Tracheophyta</taxon>
        <taxon>Spermatophyta</taxon>
        <taxon>Magnoliopsida</taxon>
        <taxon>eudicotyledons</taxon>
        <taxon>Gunneridae</taxon>
        <taxon>Pentapetalae</taxon>
        <taxon>asterids</taxon>
        <taxon>Ericales</taxon>
        <taxon>Actinidiaceae</taxon>
        <taxon>Actinidia</taxon>
    </lineage>
</organism>
<dbReference type="OrthoDB" id="1740536at2759"/>
<dbReference type="EMBL" id="BJWL01000029">
    <property type="protein sequence ID" value="GFZ21661.1"/>
    <property type="molecule type" value="Genomic_DNA"/>
</dbReference>
<keyword evidence="2" id="KW-1185">Reference proteome</keyword>
<protein>
    <submittedName>
        <fullName evidence="1">Uncharacterized protein</fullName>
    </submittedName>
</protein>
<name>A0A7J0HFD2_9ERIC</name>
<dbReference type="AlphaFoldDB" id="A0A7J0HFD2"/>
<comment type="caution">
    <text evidence="1">The sequence shown here is derived from an EMBL/GenBank/DDBJ whole genome shotgun (WGS) entry which is preliminary data.</text>
</comment>
<accession>A0A7J0HFD2</accession>
<evidence type="ECO:0000313" key="2">
    <source>
        <dbReference type="Proteomes" id="UP000585474"/>
    </source>
</evidence>